<evidence type="ECO:0000313" key="3">
    <source>
        <dbReference type="Proteomes" id="UP000005713"/>
    </source>
</evidence>
<dbReference type="Proteomes" id="UP000005713">
    <property type="component" value="Unassembled WGS sequence"/>
</dbReference>
<feature type="compositionally biased region" description="Polar residues" evidence="1">
    <location>
        <begin position="62"/>
        <end position="80"/>
    </location>
</feature>
<feature type="region of interest" description="Disordered" evidence="1">
    <location>
        <begin position="56"/>
        <end position="80"/>
    </location>
</feature>
<evidence type="ECO:0000256" key="1">
    <source>
        <dbReference type="SAM" id="MobiDB-lite"/>
    </source>
</evidence>
<sequence length="80" mass="8519">MLARVPPAFAFHLDVGVVHAQVQRPLGSAIRDGRVRCLLAPLGSVLQMRLPGSGRDRVLKSGTAQPRLHSSSKLATTPVV</sequence>
<organism evidence="2 3">
    <name type="scientific">Sagittula stellata (strain ATCC 700073 / DSM 11524 / E-37)</name>
    <dbReference type="NCBI Taxonomy" id="388399"/>
    <lineage>
        <taxon>Bacteria</taxon>
        <taxon>Pseudomonadati</taxon>
        <taxon>Pseudomonadota</taxon>
        <taxon>Alphaproteobacteria</taxon>
        <taxon>Rhodobacterales</taxon>
        <taxon>Roseobacteraceae</taxon>
        <taxon>Sagittula</taxon>
    </lineage>
</organism>
<evidence type="ECO:0000313" key="2">
    <source>
        <dbReference type="EMBL" id="EBA05507.1"/>
    </source>
</evidence>
<reference evidence="2 3" key="1">
    <citation type="submission" date="2006-06" db="EMBL/GenBank/DDBJ databases">
        <authorList>
            <person name="Moran M.A."/>
            <person name="Ferriera S."/>
            <person name="Johnson J."/>
            <person name="Kravitz S."/>
            <person name="Beeson K."/>
            <person name="Sutton G."/>
            <person name="Rogers Y.-H."/>
            <person name="Friedman R."/>
            <person name="Frazier M."/>
            <person name="Venter J.C."/>
        </authorList>
    </citation>
    <scope>NUCLEOTIDE SEQUENCE [LARGE SCALE GENOMIC DNA]</scope>
    <source>
        <strain evidence="2 3">E-37</strain>
    </source>
</reference>
<gene>
    <name evidence="2" type="ORF">SSE37_00020</name>
</gene>
<dbReference type="EMBL" id="AAYA01000037">
    <property type="protein sequence ID" value="EBA05507.1"/>
    <property type="molecule type" value="Genomic_DNA"/>
</dbReference>
<dbReference type="AlphaFoldDB" id="A3KBE3"/>
<name>A3KBE3_SAGS3</name>
<accession>A3KBE3</accession>
<protein>
    <submittedName>
        <fullName evidence="2">Uncharacterized protein</fullName>
    </submittedName>
</protein>
<proteinExistence type="predicted"/>
<keyword evidence="3" id="KW-1185">Reference proteome</keyword>
<comment type="caution">
    <text evidence="2">The sequence shown here is derived from an EMBL/GenBank/DDBJ whole genome shotgun (WGS) entry which is preliminary data.</text>
</comment>